<evidence type="ECO:0000256" key="1">
    <source>
        <dbReference type="ARBA" id="ARBA00008764"/>
    </source>
</evidence>
<dbReference type="InterPro" id="IPR009003">
    <property type="entry name" value="Peptidase_S1_PA"/>
</dbReference>
<organism evidence="8 9">
    <name type="scientific">Photobacterium pectinilyticum</name>
    <dbReference type="NCBI Taxonomy" id="2906793"/>
    <lineage>
        <taxon>Bacteria</taxon>
        <taxon>Pseudomonadati</taxon>
        <taxon>Pseudomonadota</taxon>
        <taxon>Gammaproteobacteria</taxon>
        <taxon>Vibrionales</taxon>
        <taxon>Vibrionaceae</taxon>
        <taxon>Photobacterium</taxon>
    </lineage>
</organism>
<name>A0ABT1N8U9_9GAMM</name>
<sequence>MKDHVLSLLSLALLSSSAWAVDNGTPVNWAAQDNAVRLESSANNGNCTATLVAGRYVLTAAHCLDGNGLDSLRTAAGDTITFNRFLMHPNFVEDGSFSGEDIGIVTLGSTVDYSAIQFLNIDNRKVDEPITIAGFGGTIDTLNSVDLTFSHYHNSDRYALYADVVEEDSHTTGGDSGAAWINQANDIMAIHKGSDTTVHWDPDGNEYFTRETYGTDIQAVQGFITENIDAWHYPTLAEADGRTTITVQSLHQSGITDTAYVQGNLTLIPENSTCVTQALINPFDKCTYVIEGSSGEEGQLYLSDSEVIHINKPKADNGGGSSSGGSGGSIGFLSLLGLAVFGRLRKRPV</sequence>
<comment type="similarity">
    <text evidence="1 6">Belongs to the peptidase S1B family.</text>
</comment>
<dbReference type="EC" id="3.4.21.-" evidence="6"/>
<feature type="chain" id="PRO_5044950409" description="Serine protease" evidence="6">
    <location>
        <begin position="21"/>
        <end position="349"/>
    </location>
</feature>
<evidence type="ECO:0000256" key="6">
    <source>
        <dbReference type="RuleBase" id="RU004296"/>
    </source>
</evidence>
<dbReference type="InterPro" id="IPR008256">
    <property type="entry name" value="Peptidase_S1B"/>
</dbReference>
<dbReference type="InterPro" id="IPR020008">
    <property type="entry name" value="GlyGly_CTERM"/>
</dbReference>
<keyword evidence="3 6" id="KW-0732">Signal</keyword>
<dbReference type="SUPFAM" id="SSF50494">
    <property type="entry name" value="Trypsin-like serine proteases"/>
    <property type="match status" value="1"/>
</dbReference>
<reference evidence="8 9" key="1">
    <citation type="submission" date="2022-07" db="EMBL/GenBank/DDBJ databases">
        <title>Photobacterium pectinilyticum sp. nov., a marine bacterium isolated from surface seawater of Qingdao offshore.</title>
        <authorList>
            <person name="Wang X."/>
        </authorList>
    </citation>
    <scope>NUCLEOTIDE SEQUENCE [LARGE SCALE GENOMIC DNA]</scope>
    <source>
        <strain evidence="8 9">ZSDE20</strain>
    </source>
</reference>
<keyword evidence="5 6" id="KW-0720">Serine protease</keyword>
<evidence type="ECO:0000313" key="8">
    <source>
        <dbReference type="EMBL" id="MCQ1060962.1"/>
    </source>
</evidence>
<dbReference type="PRINTS" id="PR00839">
    <property type="entry name" value="V8PROTEASE"/>
</dbReference>
<feature type="domain" description="Peptidase S1" evidence="7">
    <location>
        <begin position="36"/>
        <end position="194"/>
    </location>
</feature>
<evidence type="ECO:0000256" key="5">
    <source>
        <dbReference type="ARBA" id="ARBA00022825"/>
    </source>
</evidence>
<dbReference type="InterPro" id="IPR018114">
    <property type="entry name" value="TRYPSIN_HIS"/>
</dbReference>
<evidence type="ECO:0000313" key="9">
    <source>
        <dbReference type="Proteomes" id="UP001524460"/>
    </source>
</evidence>
<evidence type="ECO:0000256" key="3">
    <source>
        <dbReference type="ARBA" id="ARBA00022729"/>
    </source>
</evidence>
<keyword evidence="2 6" id="KW-0645">Protease</keyword>
<dbReference type="NCBIfam" id="TIGR03501">
    <property type="entry name" value="GlyGly_CTERM"/>
    <property type="match status" value="1"/>
</dbReference>
<keyword evidence="9" id="KW-1185">Reference proteome</keyword>
<dbReference type="Proteomes" id="UP001524460">
    <property type="component" value="Unassembled WGS sequence"/>
</dbReference>
<dbReference type="RefSeq" id="WP_255045062.1">
    <property type="nucleotide sequence ID" value="NZ_JANEYT010000100.1"/>
</dbReference>
<evidence type="ECO:0000259" key="7">
    <source>
        <dbReference type="Pfam" id="PF00089"/>
    </source>
</evidence>
<evidence type="ECO:0000256" key="4">
    <source>
        <dbReference type="ARBA" id="ARBA00022801"/>
    </source>
</evidence>
<dbReference type="Pfam" id="PF00089">
    <property type="entry name" value="Trypsin"/>
    <property type="match status" value="1"/>
</dbReference>
<gene>
    <name evidence="8" type="ORF">NHN17_23240</name>
</gene>
<evidence type="ECO:0000256" key="2">
    <source>
        <dbReference type="ARBA" id="ARBA00022670"/>
    </source>
</evidence>
<dbReference type="PROSITE" id="PS00134">
    <property type="entry name" value="TRYPSIN_HIS"/>
    <property type="match status" value="1"/>
</dbReference>
<dbReference type="EMBL" id="JANEYT010000100">
    <property type="protein sequence ID" value="MCQ1060962.1"/>
    <property type="molecule type" value="Genomic_DNA"/>
</dbReference>
<feature type="signal peptide" evidence="6">
    <location>
        <begin position="1"/>
        <end position="20"/>
    </location>
</feature>
<dbReference type="GO" id="GO:0016787">
    <property type="term" value="F:hydrolase activity"/>
    <property type="evidence" value="ECO:0007669"/>
    <property type="project" value="UniProtKB-KW"/>
</dbReference>
<dbReference type="InterPro" id="IPR001254">
    <property type="entry name" value="Trypsin_dom"/>
</dbReference>
<dbReference type="Gene3D" id="2.40.10.10">
    <property type="entry name" value="Trypsin-like serine proteases"/>
    <property type="match status" value="1"/>
</dbReference>
<dbReference type="InterPro" id="IPR043504">
    <property type="entry name" value="Peptidase_S1_PA_chymotrypsin"/>
</dbReference>
<keyword evidence="4 6" id="KW-0378">Hydrolase</keyword>
<proteinExistence type="inferred from homology"/>
<protein>
    <recommendedName>
        <fullName evidence="6">Serine protease</fullName>
        <ecNumber evidence="6">3.4.21.-</ecNumber>
    </recommendedName>
</protein>
<comment type="caution">
    <text evidence="8">The sequence shown here is derived from an EMBL/GenBank/DDBJ whole genome shotgun (WGS) entry which is preliminary data.</text>
</comment>
<accession>A0ABT1N8U9</accession>